<sequence>MNPSNPEDYVELSTYNWTLAVDDLADDQLRVIHVPNNLGDRVCGLCDHAAGHIAYLTWVQNPHVVSHDGGEDNWTKWGTLCWTCMLAIVAAGGHPIPALRAEP</sequence>
<dbReference type="EMBL" id="JAQGLA010000002">
    <property type="protein sequence ID" value="MDA3624293.1"/>
    <property type="molecule type" value="Genomic_DNA"/>
</dbReference>
<evidence type="ECO:0000313" key="2">
    <source>
        <dbReference type="Proteomes" id="UP001210380"/>
    </source>
</evidence>
<name>A0ABT4URE7_9PSEU</name>
<proteinExistence type="predicted"/>
<accession>A0ABT4URE7</accession>
<organism evidence="1 2">
    <name type="scientific">Saccharopolyspora oryzae</name>
    <dbReference type="NCBI Taxonomy" id="2997343"/>
    <lineage>
        <taxon>Bacteria</taxon>
        <taxon>Bacillati</taxon>
        <taxon>Actinomycetota</taxon>
        <taxon>Actinomycetes</taxon>
        <taxon>Pseudonocardiales</taxon>
        <taxon>Pseudonocardiaceae</taxon>
        <taxon>Saccharopolyspora</taxon>
    </lineage>
</organism>
<comment type="caution">
    <text evidence="1">The sequence shown here is derived from an EMBL/GenBank/DDBJ whole genome shotgun (WGS) entry which is preliminary data.</text>
</comment>
<evidence type="ECO:0000313" key="1">
    <source>
        <dbReference type="EMBL" id="MDA3624293.1"/>
    </source>
</evidence>
<dbReference type="Proteomes" id="UP001210380">
    <property type="component" value="Unassembled WGS sequence"/>
</dbReference>
<evidence type="ECO:0008006" key="3">
    <source>
        <dbReference type="Google" id="ProtNLM"/>
    </source>
</evidence>
<protein>
    <recommendedName>
        <fullName evidence="3">HNH endonuclease</fullName>
    </recommendedName>
</protein>
<keyword evidence="2" id="KW-1185">Reference proteome</keyword>
<reference evidence="1 2" key="1">
    <citation type="submission" date="2022-11" db="EMBL/GenBank/DDBJ databases">
        <title>Draft genome sequence of Saccharopolyspora sp. WRP15-2 isolated from rhizosphere soils of wild rice in Thailand.</title>
        <authorList>
            <person name="Duangmal K."/>
            <person name="Kammanee S."/>
            <person name="Muangham S."/>
        </authorList>
    </citation>
    <scope>NUCLEOTIDE SEQUENCE [LARGE SCALE GENOMIC DNA]</scope>
    <source>
        <strain evidence="1 2">WRP15-2</strain>
    </source>
</reference>
<dbReference type="RefSeq" id="WP_270946856.1">
    <property type="nucleotide sequence ID" value="NZ_JAQGLA010000002.1"/>
</dbReference>
<gene>
    <name evidence="1" type="ORF">OU415_02525</name>
</gene>